<evidence type="ECO:0000313" key="14">
    <source>
        <dbReference type="Proteomes" id="UP000245341"/>
    </source>
</evidence>
<evidence type="ECO:0000256" key="6">
    <source>
        <dbReference type="ARBA" id="ARBA00022989"/>
    </source>
</evidence>
<dbReference type="PRINTS" id="PR00237">
    <property type="entry name" value="GPCRRHODOPSN"/>
</dbReference>
<sequence length="359" mass="39437">MEGENQTSASEFILLGLSSQPERQELIFGLFLVMYLAGAAGNLLIILAIGSDSHLHTPMYFFLSNRSLVDFCFISATVPKMLVNIQMQTWSISYGGCLAQIYFCILLANMDNFLLTAMAYDRYVAICHPLHYSTMMSLQICALMLGSSWLIASLHSLLHTVLMARLEFCASNIIPYFFCDLIPLLQLSCSNTQLNQLMILLVGGLIVLIPFLSILVSYTHIVSAVLKVPSARGKQKAFSTCGSYLTVVLLFCGTITGVYLNPSSSHSADKESLASVMYMVVTPMLNPFIYCLRNKDMKGALRKLLEGRLYPVGDDSPSQGLCAGNGMNQGQAPHIEGWKNTDLIVLGHHGQGVLSLLHK</sequence>
<dbReference type="GO" id="GO:0005886">
    <property type="term" value="C:plasma membrane"/>
    <property type="evidence" value="ECO:0007669"/>
    <property type="project" value="UniProtKB-SubCell"/>
</dbReference>
<dbReference type="InterPro" id="IPR000725">
    <property type="entry name" value="Olfact_rcpt"/>
</dbReference>
<dbReference type="AlphaFoldDB" id="A0A2U3Z3Z7"/>
<dbReference type="Gene3D" id="1.20.1070.10">
    <property type="entry name" value="Rhodopsin 7-helix transmembrane proteins"/>
    <property type="match status" value="1"/>
</dbReference>
<dbReference type="InterPro" id="IPR000276">
    <property type="entry name" value="GPCR_Rhodpsn"/>
</dbReference>
<feature type="domain" description="G-protein coupled receptors family 1 profile" evidence="13">
    <location>
        <begin position="41"/>
        <end position="290"/>
    </location>
</feature>
<keyword evidence="14" id="KW-1185">Reference proteome</keyword>
<dbReference type="GO" id="GO:0004930">
    <property type="term" value="F:G protein-coupled receptor activity"/>
    <property type="evidence" value="ECO:0007669"/>
    <property type="project" value="UniProtKB-KW"/>
</dbReference>
<keyword evidence="12" id="KW-1003">Cell membrane</keyword>
<feature type="transmembrane region" description="Helical" evidence="12">
    <location>
        <begin position="130"/>
        <end position="152"/>
    </location>
</feature>
<evidence type="ECO:0000256" key="12">
    <source>
        <dbReference type="RuleBase" id="RU363047"/>
    </source>
</evidence>
<reference evidence="15" key="1">
    <citation type="submission" date="2025-08" db="UniProtKB">
        <authorList>
            <consortium name="RefSeq"/>
        </authorList>
    </citation>
    <scope>IDENTIFICATION</scope>
    <source>
        <tissue evidence="15">Liver</tissue>
    </source>
</reference>
<evidence type="ECO:0000256" key="9">
    <source>
        <dbReference type="ARBA" id="ARBA00023170"/>
    </source>
</evidence>
<dbReference type="PANTHER" id="PTHR48001">
    <property type="entry name" value="OLFACTORY RECEPTOR"/>
    <property type="match status" value="1"/>
</dbReference>
<feature type="transmembrane region" description="Helical" evidence="12">
    <location>
        <begin position="272"/>
        <end position="292"/>
    </location>
</feature>
<dbReference type="RefSeq" id="XP_006750706.1">
    <property type="nucleotide sequence ID" value="XM_006750643.1"/>
</dbReference>
<dbReference type="PRINTS" id="PR00245">
    <property type="entry name" value="OLFACTORYR"/>
</dbReference>
<dbReference type="GO" id="GO:0004984">
    <property type="term" value="F:olfactory receptor activity"/>
    <property type="evidence" value="ECO:0007669"/>
    <property type="project" value="InterPro"/>
</dbReference>
<evidence type="ECO:0000256" key="8">
    <source>
        <dbReference type="ARBA" id="ARBA00023136"/>
    </source>
</evidence>
<evidence type="ECO:0000256" key="3">
    <source>
        <dbReference type="ARBA" id="ARBA00022606"/>
    </source>
</evidence>
<gene>
    <name evidence="15" type="primary">LOC102751006</name>
</gene>
<evidence type="ECO:0000256" key="1">
    <source>
        <dbReference type="ARBA" id="ARBA00003929"/>
    </source>
</evidence>
<dbReference type="KEGG" id="lww:102751006"/>
<keyword evidence="5 12" id="KW-0552">Olfaction</keyword>
<evidence type="ECO:0000256" key="10">
    <source>
        <dbReference type="ARBA" id="ARBA00023224"/>
    </source>
</evidence>
<dbReference type="STRING" id="9713.A0A2U3Z3Z7"/>
<feature type="transmembrane region" description="Helical" evidence="12">
    <location>
        <begin position="197"/>
        <end position="226"/>
    </location>
</feature>
<accession>A0A2U3Z3Z7</accession>
<proteinExistence type="inferred from homology"/>
<comment type="subcellular location">
    <subcellularLocation>
        <location evidence="12">Cell membrane</location>
        <topology evidence="12">Multi-pass membrane protein</topology>
    </subcellularLocation>
    <subcellularLocation>
        <location evidence="2">Membrane</location>
        <topology evidence="2">Multi-pass membrane protein</topology>
    </subcellularLocation>
</comment>
<keyword evidence="6 12" id="KW-1133">Transmembrane helix</keyword>
<feature type="transmembrane region" description="Helical" evidence="12">
    <location>
        <begin position="238"/>
        <end position="260"/>
    </location>
</feature>
<comment type="function">
    <text evidence="1">Putative odorant or sperm cell receptor.</text>
</comment>
<dbReference type="OrthoDB" id="9444602at2759"/>
<keyword evidence="8 12" id="KW-0472">Membrane</keyword>
<dbReference type="GeneID" id="102751006"/>
<comment type="similarity">
    <text evidence="11">Belongs to the G-protein coupled receptor 1 family.</text>
</comment>
<keyword evidence="10 11" id="KW-0807">Transducer</keyword>
<evidence type="ECO:0000256" key="5">
    <source>
        <dbReference type="ARBA" id="ARBA00022725"/>
    </source>
</evidence>
<keyword evidence="7 11" id="KW-0297">G-protein coupled receptor</keyword>
<protein>
    <recommendedName>
        <fullName evidence="12">Olfactory receptor</fullName>
    </recommendedName>
</protein>
<keyword evidence="3 12" id="KW-0716">Sensory transduction</keyword>
<dbReference type="InterPro" id="IPR017452">
    <property type="entry name" value="GPCR_Rhodpsn_7TM"/>
</dbReference>
<feature type="transmembrane region" description="Helical" evidence="12">
    <location>
        <begin position="90"/>
        <end position="110"/>
    </location>
</feature>
<dbReference type="Pfam" id="PF13853">
    <property type="entry name" value="7tm_4"/>
    <property type="match status" value="1"/>
</dbReference>
<evidence type="ECO:0000313" key="15">
    <source>
        <dbReference type="RefSeq" id="XP_006750706.1"/>
    </source>
</evidence>
<keyword evidence="9 11" id="KW-0675">Receptor</keyword>
<keyword evidence="4 11" id="KW-0812">Transmembrane</keyword>
<feature type="transmembrane region" description="Helical" evidence="12">
    <location>
        <begin position="26"/>
        <end position="47"/>
    </location>
</feature>
<evidence type="ECO:0000256" key="7">
    <source>
        <dbReference type="ARBA" id="ARBA00023040"/>
    </source>
</evidence>
<name>A0A2U3Z3Z7_LEPWE</name>
<dbReference type="FunFam" id="1.20.1070.10:FF:000009">
    <property type="entry name" value="Olfactory receptor"/>
    <property type="match status" value="1"/>
</dbReference>
<evidence type="ECO:0000259" key="13">
    <source>
        <dbReference type="PROSITE" id="PS50262"/>
    </source>
</evidence>
<dbReference type="Proteomes" id="UP000245341">
    <property type="component" value="Unplaced"/>
</dbReference>
<evidence type="ECO:0000256" key="11">
    <source>
        <dbReference type="RuleBase" id="RU000688"/>
    </source>
</evidence>
<organism evidence="14 15">
    <name type="scientific">Leptonychotes weddellii</name>
    <name type="common">Weddell seal</name>
    <name type="synonym">Otaria weddellii</name>
    <dbReference type="NCBI Taxonomy" id="9713"/>
    <lineage>
        <taxon>Eukaryota</taxon>
        <taxon>Metazoa</taxon>
        <taxon>Chordata</taxon>
        <taxon>Craniata</taxon>
        <taxon>Vertebrata</taxon>
        <taxon>Euteleostomi</taxon>
        <taxon>Mammalia</taxon>
        <taxon>Eutheria</taxon>
        <taxon>Laurasiatheria</taxon>
        <taxon>Carnivora</taxon>
        <taxon>Caniformia</taxon>
        <taxon>Pinnipedia</taxon>
        <taxon>Phocidae</taxon>
        <taxon>Monachinae</taxon>
        <taxon>Lobodontini</taxon>
        <taxon>Leptonychotes</taxon>
    </lineage>
</organism>
<dbReference type="CDD" id="cd15918">
    <property type="entry name" value="7tmA_OR1_7-like"/>
    <property type="match status" value="1"/>
</dbReference>
<dbReference type="PROSITE" id="PS00237">
    <property type="entry name" value="G_PROTEIN_RECEP_F1_1"/>
    <property type="match status" value="1"/>
</dbReference>
<evidence type="ECO:0000256" key="2">
    <source>
        <dbReference type="ARBA" id="ARBA00004141"/>
    </source>
</evidence>
<evidence type="ECO:0000256" key="4">
    <source>
        <dbReference type="ARBA" id="ARBA00022692"/>
    </source>
</evidence>
<dbReference type="PROSITE" id="PS50262">
    <property type="entry name" value="G_PROTEIN_RECEP_F1_2"/>
    <property type="match status" value="1"/>
</dbReference>
<dbReference type="SUPFAM" id="SSF81321">
    <property type="entry name" value="Family A G protein-coupled receptor-like"/>
    <property type="match status" value="1"/>
</dbReference>